<proteinExistence type="predicted"/>
<evidence type="ECO:0000256" key="1">
    <source>
        <dbReference type="SAM" id="MobiDB-lite"/>
    </source>
</evidence>
<feature type="region of interest" description="Disordered" evidence="1">
    <location>
        <begin position="62"/>
        <end position="85"/>
    </location>
</feature>
<dbReference type="OrthoDB" id="9901474at2"/>
<keyword evidence="2" id="KW-0732">Signal</keyword>
<dbReference type="PROSITE" id="PS51257">
    <property type="entry name" value="PROKAR_LIPOPROTEIN"/>
    <property type="match status" value="1"/>
</dbReference>
<reference evidence="3 4" key="1">
    <citation type="submission" date="2018-06" db="EMBL/GenBank/DDBJ databases">
        <authorList>
            <consortium name="Pathogen Informatics"/>
            <person name="Doyle S."/>
        </authorList>
    </citation>
    <scope>NUCLEOTIDE SEQUENCE [LARGE SCALE GENOMIC DNA]</scope>
    <source>
        <strain evidence="3 4">NCTC13292</strain>
    </source>
</reference>
<evidence type="ECO:0000313" key="4">
    <source>
        <dbReference type="Proteomes" id="UP000254677"/>
    </source>
</evidence>
<sequence>MKQKKRVMTLLIAMSVSACNSSQDEVFLKYIQQVKNRLVIDHIGRIECTKETTLGYPVYQHRKSPFKKKRAASDGKQSRSADSNEESLKFVGFLKRKRKKWALFAHKDGEITHRKLDD</sequence>
<keyword evidence="4" id="KW-1185">Reference proteome</keyword>
<gene>
    <name evidence="3" type="ORF">NCTC13292_01954</name>
</gene>
<evidence type="ECO:0000256" key="2">
    <source>
        <dbReference type="SAM" id="SignalP"/>
    </source>
</evidence>
<feature type="chain" id="PRO_5016963244" evidence="2">
    <location>
        <begin position="19"/>
        <end position="118"/>
    </location>
</feature>
<dbReference type="Proteomes" id="UP000254677">
    <property type="component" value="Unassembled WGS sequence"/>
</dbReference>
<accession>A0A378J666</accession>
<evidence type="ECO:0000313" key="3">
    <source>
        <dbReference type="EMBL" id="STX43105.1"/>
    </source>
</evidence>
<name>A0A378J666_9GAMM</name>
<dbReference type="RefSeq" id="WP_115221604.1">
    <property type="nucleotide sequence ID" value="NZ_CAXYJE010000002.1"/>
</dbReference>
<organism evidence="3 4">
    <name type="scientific">Legionella donaldsonii</name>
    <dbReference type="NCBI Taxonomy" id="45060"/>
    <lineage>
        <taxon>Bacteria</taxon>
        <taxon>Pseudomonadati</taxon>
        <taxon>Pseudomonadota</taxon>
        <taxon>Gammaproteobacteria</taxon>
        <taxon>Legionellales</taxon>
        <taxon>Legionellaceae</taxon>
        <taxon>Legionella</taxon>
    </lineage>
</organism>
<dbReference type="EMBL" id="UGOA01000001">
    <property type="protein sequence ID" value="STX43105.1"/>
    <property type="molecule type" value="Genomic_DNA"/>
</dbReference>
<feature type="signal peptide" evidence="2">
    <location>
        <begin position="1"/>
        <end position="18"/>
    </location>
</feature>
<protein>
    <submittedName>
        <fullName evidence="3">Type IV pilus biogenesis protein PilP</fullName>
    </submittedName>
</protein>
<dbReference type="AlphaFoldDB" id="A0A378J666"/>